<keyword evidence="12" id="KW-1185">Reference proteome</keyword>
<evidence type="ECO:0000313" key="11">
    <source>
        <dbReference type="EMBL" id="RZB99581.1"/>
    </source>
</evidence>
<dbReference type="Pfam" id="PF23282">
    <property type="entry name" value="WHD_ROQ1"/>
    <property type="match status" value="1"/>
</dbReference>
<dbReference type="PRINTS" id="PR00364">
    <property type="entry name" value="DISEASERSIST"/>
</dbReference>
<protein>
    <recommendedName>
        <fullName evidence="1">ADP-ribosyl cyclase/cyclic ADP-ribose hydrolase</fullName>
        <ecNumber evidence="1">3.2.2.6</ecNumber>
    </recommendedName>
</protein>
<sequence>MNEQQRITDVASSSNSSSMSSSKQYDVFLSFRGEDTRRSFTSHLYESLNEVKVQTYIDDRLEKGEEISPTLTKAIENSRVSIVIFSENYASSKWCLGELIKIMESKKEKGQIVIPVFYNIDPSHVRKQTGSYEQAFEKHEGEPRCNKWKTALTEAAGLAGFDSRNYRTDPELLKDIVGAVLRKLPPRYQNQRKGLIGIEDHCKQIESLLKIGSSEVKTLGIWGMGGIGKTTLATTLYDKLSHKFEDACFLANLSEQSDKPKNRSFGNFDMANLEQLDKNHSRLQDKKVLIILDDVTTSEQLDKIIPDFDCDFLGPGSRVIVTTRDKQILSRVDEIYPVGEWSFDKSLQLFCLTAFGEKQPNDGYADLSRMVVSYCKGIPLALKVLGASLRSRSKEIWECELRKLQKIPNKEIHKVLKLSYDGLDRSEQDIFLDIACFFKGRDRCWVTRVLEAFEFFPAPGINILLDKALITISDSNLILMHDLIQEMGREIVHQESKDPGRRTRLWRHEEVHDVLKYNKGTDVVEGISLDLSRLNEDLNLSSNSLAKMTNLRFLRIDGESWLSDRIFNGYLPNGLESLYLSNDVEPLYFPGLESLVLYFPNGHVSSYLPNGLESFYFLDGPVSLYLPNGLESLYFPSGLESLSNQLRYLHWDLCYLESLPPNFCAEQLVVLHMKFSKLKKLWDGVQVRMCGYTNYIFLRFLLQLRLMIMNFKIYEQCDAPFLLQNLVNLKEIDLSYSEDLIEIPNLSEAENLESISLSGCKSLHKLHVHSKSLRAMELDGCSSLKEFSVTSEKMTKLNLSYTNISELSSSIGHLVSLEKLYLRGTNVESLPANIKNLSMLTSLRLDGCRKLMSLPELPPSLRLLDINGCKKLMSPSQRHNIKLKKIYKYVLKKISILFSILFYVVLCTIMLSLFIQIKM</sequence>
<reference evidence="11 12" key="1">
    <citation type="submission" date="2018-09" db="EMBL/GenBank/DDBJ databases">
        <title>A high-quality reference genome of wild soybean provides a powerful tool to mine soybean genomes.</title>
        <authorList>
            <person name="Xie M."/>
            <person name="Chung C.Y.L."/>
            <person name="Li M.-W."/>
            <person name="Wong F.-L."/>
            <person name="Chan T.-F."/>
            <person name="Lam H.-M."/>
        </authorList>
    </citation>
    <scope>NUCLEOTIDE SEQUENCE [LARGE SCALE GENOMIC DNA]</scope>
    <source>
        <strain evidence="12">cv. W05</strain>
        <tissue evidence="11">Hypocotyl of etiolated seedlings</tissue>
    </source>
</reference>
<dbReference type="AlphaFoldDB" id="A0A445JMC0"/>
<evidence type="ECO:0000256" key="3">
    <source>
        <dbReference type="ARBA" id="ARBA00022737"/>
    </source>
</evidence>
<feature type="transmembrane region" description="Helical" evidence="9">
    <location>
        <begin position="894"/>
        <end position="915"/>
    </location>
</feature>
<organism evidence="11 12">
    <name type="scientific">Glycine soja</name>
    <name type="common">Wild soybean</name>
    <dbReference type="NCBI Taxonomy" id="3848"/>
    <lineage>
        <taxon>Eukaryota</taxon>
        <taxon>Viridiplantae</taxon>
        <taxon>Streptophyta</taxon>
        <taxon>Embryophyta</taxon>
        <taxon>Tracheophyta</taxon>
        <taxon>Spermatophyta</taxon>
        <taxon>Magnoliopsida</taxon>
        <taxon>eudicotyledons</taxon>
        <taxon>Gunneridae</taxon>
        <taxon>Pentapetalae</taxon>
        <taxon>rosids</taxon>
        <taxon>fabids</taxon>
        <taxon>Fabales</taxon>
        <taxon>Fabaceae</taxon>
        <taxon>Papilionoideae</taxon>
        <taxon>50 kb inversion clade</taxon>
        <taxon>NPAAA clade</taxon>
        <taxon>indigoferoid/millettioid clade</taxon>
        <taxon>Phaseoleae</taxon>
        <taxon>Glycine</taxon>
        <taxon>Glycine subgen. Soja</taxon>
    </lineage>
</organism>
<keyword evidence="5" id="KW-0611">Plant defense</keyword>
<keyword evidence="6" id="KW-0520">NAD</keyword>
<evidence type="ECO:0000256" key="6">
    <source>
        <dbReference type="ARBA" id="ARBA00023027"/>
    </source>
</evidence>
<dbReference type="InterPro" id="IPR027417">
    <property type="entry name" value="P-loop_NTPase"/>
</dbReference>
<evidence type="ECO:0000259" key="10">
    <source>
        <dbReference type="PROSITE" id="PS50104"/>
    </source>
</evidence>
<dbReference type="InterPro" id="IPR044974">
    <property type="entry name" value="Disease_R_plants"/>
</dbReference>
<keyword evidence="3" id="KW-0677">Repeat</keyword>
<keyword evidence="9" id="KW-1133">Transmembrane helix</keyword>
<dbReference type="Gene3D" id="3.40.50.10140">
    <property type="entry name" value="Toll/interleukin-1 receptor homology (TIR) domain"/>
    <property type="match status" value="1"/>
</dbReference>
<dbReference type="SUPFAM" id="SSF46785">
    <property type="entry name" value="Winged helix' DNA-binding domain"/>
    <property type="match status" value="1"/>
</dbReference>
<dbReference type="SMART" id="SM00255">
    <property type="entry name" value="TIR"/>
    <property type="match status" value="1"/>
</dbReference>
<dbReference type="GO" id="GO:0006952">
    <property type="term" value="P:defense response"/>
    <property type="evidence" value="ECO:0007669"/>
    <property type="project" value="UniProtKB-KW"/>
</dbReference>
<dbReference type="GO" id="GO:0043531">
    <property type="term" value="F:ADP binding"/>
    <property type="evidence" value="ECO:0007669"/>
    <property type="project" value="InterPro"/>
</dbReference>
<evidence type="ECO:0000313" key="12">
    <source>
        <dbReference type="Proteomes" id="UP000289340"/>
    </source>
</evidence>
<dbReference type="Gene3D" id="1.10.8.430">
    <property type="entry name" value="Helical domain of apoptotic protease-activating factors"/>
    <property type="match status" value="1"/>
</dbReference>
<comment type="catalytic activity">
    <reaction evidence="7">
        <text>NAD(+) + H2O = ADP-D-ribose + nicotinamide + H(+)</text>
        <dbReference type="Rhea" id="RHEA:16301"/>
        <dbReference type="ChEBI" id="CHEBI:15377"/>
        <dbReference type="ChEBI" id="CHEBI:15378"/>
        <dbReference type="ChEBI" id="CHEBI:17154"/>
        <dbReference type="ChEBI" id="CHEBI:57540"/>
        <dbReference type="ChEBI" id="CHEBI:57967"/>
        <dbReference type="EC" id="3.2.2.6"/>
    </reaction>
    <physiologicalReaction direction="left-to-right" evidence="7">
        <dbReference type="Rhea" id="RHEA:16302"/>
    </physiologicalReaction>
</comment>
<dbReference type="InterPro" id="IPR002182">
    <property type="entry name" value="NB-ARC"/>
</dbReference>
<dbReference type="InterPro" id="IPR011713">
    <property type="entry name" value="Leu-rich_rpt_3"/>
</dbReference>
<feature type="compositionally biased region" description="Polar residues" evidence="8">
    <location>
        <begin position="1"/>
        <end position="11"/>
    </location>
</feature>
<gene>
    <name evidence="11" type="ORF">D0Y65_022133</name>
</gene>
<dbReference type="InterPro" id="IPR000157">
    <property type="entry name" value="TIR_dom"/>
</dbReference>
<evidence type="ECO:0000256" key="7">
    <source>
        <dbReference type="ARBA" id="ARBA00047304"/>
    </source>
</evidence>
<dbReference type="SUPFAM" id="SSF52200">
    <property type="entry name" value="Toll/Interleukin receptor TIR domain"/>
    <property type="match status" value="1"/>
</dbReference>
<dbReference type="InterPro" id="IPR036390">
    <property type="entry name" value="WH_DNA-bd_sf"/>
</dbReference>
<comment type="caution">
    <text evidence="11">The sequence shown here is derived from an EMBL/GenBank/DDBJ whole genome shotgun (WGS) entry which is preliminary data.</text>
</comment>
<dbReference type="Pfam" id="PF00931">
    <property type="entry name" value="NB-ARC"/>
    <property type="match status" value="1"/>
</dbReference>
<dbReference type="InterPro" id="IPR058192">
    <property type="entry name" value="WHD_ROQ1-like"/>
</dbReference>
<dbReference type="InterPro" id="IPR042197">
    <property type="entry name" value="Apaf_helical"/>
</dbReference>
<dbReference type="EC" id="3.2.2.6" evidence="1"/>
<dbReference type="Pfam" id="PF07725">
    <property type="entry name" value="LRR_3"/>
    <property type="match status" value="1"/>
</dbReference>
<evidence type="ECO:0000256" key="2">
    <source>
        <dbReference type="ARBA" id="ARBA00022614"/>
    </source>
</evidence>
<dbReference type="InterPro" id="IPR035897">
    <property type="entry name" value="Toll_tir_struct_dom_sf"/>
</dbReference>
<feature type="domain" description="TIR" evidence="10">
    <location>
        <begin position="23"/>
        <end position="184"/>
    </location>
</feature>
<dbReference type="PROSITE" id="PS50104">
    <property type="entry name" value="TIR"/>
    <property type="match status" value="1"/>
</dbReference>
<dbReference type="EMBL" id="QZWG01000008">
    <property type="protein sequence ID" value="RZB99581.1"/>
    <property type="molecule type" value="Genomic_DNA"/>
</dbReference>
<dbReference type="SUPFAM" id="SSF52540">
    <property type="entry name" value="P-loop containing nucleoside triphosphate hydrolases"/>
    <property type="match status" value="1"/>
</dbReference>
<name>A0A445JMC0_GLYSO</name>
<dbReference type="SUPFAM" id="SSF52058">
    <property type="entry name" value="L domain-like"/>
    <property type="match status" value="1"/>
</dbReference>
<dbReference type="GO" id="GO:0061809">
    <property type="term" value="F:NAD+ nucleosidase activity, cyclic ADP-ribose generating"/>
    <property type="evidence" value="ECO:0007669"/>
    <property type="project" value="UniProtKB-EC"/>
</dbReference>
<evidence type="ECO:0000256" key="5">
    <source>
        <dbReference type="ARBA" id="ARBA00022821"/>
    </source>
</evidence>
<dbReference type="GO" id="GO:0007165">
    <property type="term" value="P:signal transduction"/>
    <property type="evidence" value="ECO:0007669"/>
    <property type="project" value="InterPro"/>
</dbReference>
<keyword evidence="4" id="KW-0378">Hydrolase</keyword>
<keyword evidence="9" id="KW-0812">Transmembrane</keyword>
<dbReference type="Gene3D" id="3.80.10.10">
    <property type="entry name" value="Ribonuclease Inhibitor"/>
    <property type="match status" value="2"/>
</dbReference>
<keyword evidence="9" id="KW-0472">Membrane</keyword>
<evidence type="ECO:0000256" key="4">
    <source>
        <dbReference type="ARBA" id="ARBA00022801"/>
    </source>
</evidence>
<dbReference type="Pfam" id="PF01582">
    <property type="entry name" value="TIR"/>
    <property type="match status" value="1"/>
</dbReference>
<dbReference type="Proteomes" id="UP000289340">
    <property type="component" value="Chromosome 8"/>
</dbReference>
<evidence type="ECO:0000256" key="8">
    <source>
        <dbReference type="SAM" id="MobiDB-lite"/>
    </source>
</evidence>
<dbReference type="InterPro" id="IPR032675">
    <property type="entry name" value="LRR_dom_sf"/>
</dbReference>
<dbReference type="PANTHER" id="PTHR11017:SF243">
    <property type="entry name" value="ADP-RIBOSYL CYCLASE_CYCLIC ADP-RIBOSE HYDROLASE"/>
    <property type="match status" value="1"/>
</dbReference>
<dbReference type="Gene3D" id="3.40.50.300">
    <property type="entry name" value="P-loop containing nucleotide triphosphate hydrolases"/>
    <property type="match status" value="1"/>
</dbReference>
<keyword evidence="2" id="KW-0433">Leucine-rich repeat</keyword>
<evidence type="ECO:0000256" key="9">
    <source>
        <dbReference type="SAM" id="Phobius"/>
    </source>
</evidence>
<feature type="region of interest" description="Disordered" evidence="8">
    <location>
        <begin position="1"/>
        <end position="20"/>
    </location>
</feature>
<proteinExistence type="predicted"/>
<dbReference type="FunFam" id="1.10.8.430:FF:000002">
    <property type="entry name" value="Disease resistance protein (TIR-NBS-LRR class)"/>
    <property type="match status" value="1"/>
</dbReference>
<evidence type="ECO:0000256" key="1">
    <source>
        <dbReference type="ARBA" id="ARBA00011982"/>
    </source>
</evidence>
<dbReference type="PANTHER" id="PTHR11017">
    <property type="entry name" value="LEUCINE-RICH REPEAT-CONTAINING PROTEIN"/>
    <property type="match status" value="1"/>
</dbReference>
<accession>A0A445JMC0</accession>
<dbReference type="FunFam" id="3.40.50.10140:FF:000007">
    <property type="entry name" value="Disease resistance protein (TIR-NBS-LRR class)"/>
    <property type="match status" value="1"/>
</dbReference>